<keyword evidence="3" id="KW-0963">Cytoplasm</keyword>
<comment type="similarity">
    <text evidence="2">Belongs to the TPX2 family.</text>
</comment>
<evidence type="ECO:0000256" key="4">
    <source>
        <dbReference type="ARBA" id="ARBA00022701"/>
    </source>
</evidence>
<evidence type="ECO:0000256" key="3">
    <source>
        <dbReference type="ARBA" id="ARBA00022490"/>
    </source>
</evidence>
<comment type="subcellular location">
    <subcellularLocation>
        <location evidence="1">Cytoplasm</location>
        <location evidence="1">Cytoskeleton</location>
    </subcellularLocation>
</comment>
<keyword evidence="9" id="KW-1185">Reference proteome</keyword>
<gene>
    <name evidence="8" type="ORF">RHSIM_Rhsim12G0107400</name>
</gene>
<name>A0A834G5D2_RHOSS</name>
<dbReference type="PANTHER" id="PTHR47067">
    <property type="entry name" value="TPX2 (TARGETING PROTEIN FOR XKLP2) PROTEIN FAMILY-RELATED"/>
    <property type="match status" value="1"/>
</dbReference>
<feature type="compositionally biased region" description="Basic and acidic residues" evidence="6">
    <location>
        <begin position="1"/>
        <end position="17"/>
    </location>
</feature>
<accession>A0A834G5D2</accession>
<evidence type="ECO:0000313" key="9">
    <source>
        <dbReference type="Proteomes" id="UP000626092"/>
    </source>
</evidence>
<proteinExistence type="inferred from homology"/>
<dbReference type="GO" id="GO:0005874">
    <property type="term" value="C:microtubule"/>
    <property type="evidence" value="ECO:0007669"/>
    <property type="project" value="UniProtKB-KW"/>
</dbReference>
<dbReference type="AlphaFoldDB" id="A0A834G5D2"/>
<dbReference type="Proteomes" id="UP000626092">
    <property type="component" value="Unassembled WGS sequence"/>
</dbReference>
<keyword evidence="5" id="KW-0206">Cytoskeleton</keyword>
<organism evidence="8 9">
    <name type="scientific">Rhododendron simsii</name>
    <name type="common">Sims's rhododendron</name>
    <dbReference type="NCBI Taxonomy" id="118357"/>
    <lineage>
        <taxon>Eukaryota</taxon>
        <taxon>Viridiplantae</taxon>
        <taxon>Streptophyta</taxon>
        <taxon>Embryophyta</taxon>
        <taxon>Tracheophyta</taxon>
        <taxon>Spermatophyta</taxon>
        <taxon>Magnoliopsida</taxon>
        <taxon>eudicotyledons</taxon>
        <taxon>Gunneridae</taxon>
        <taxon>Pentapetalae</taxon>
        <taxon>asterids</taxon>
        <taxon>Ericales</taxon>
        <taxon>Ericaceae</taxon>
        <taxon>Ericoideae</taxon>
        <taxon>Rhodoreae</taxon>
        <taxon>Rhododendron</taxon>
    </lineage>
</organism>
<evidence type="ECO:0000259" key="7">
    <source>
        <dbReference type="Pfam" id="PF06886"/>
    </source>
</evidence>
<dbReference type="PANTHER" id="PTHR47067:SF16">
    <property type="entry name" value="TPX2 (TARGETING PROTEIN FOR XKLP2) PROTEIN FAMILY"/>
    <property type="match status" value="1"/>
</dbReference>
<feature type="domain" description="TPX2 C-terminal" evidence="7">
    <location>
        <begin position="143"/>
        <end position="200"/>
    </location>
</feature>
<protein>
    <recommendedName>
        <fullName evidence="7">TPX2 C-terminal domain-containing protein</fullName>
    </recommendedName>
</protein>
<feature type="region of interest" description="Disordered" evidence="6">
    <location>
        <begin position="1"/>
        <end position="58"/>
    </location>
</feature>
<dbReference type="InterPro" id="IPR027329">
    <property type="entry name" value="TPX2_C"/>
</dbReference>
<dbReference type="EMBL" id="WJXA01000012">
    <property type="protein sequence ID" value="KAF7125033.1"/>
    <property type="molecule type" value="Genomic_DNA"/>
</dbReference>
<evidence type="ECO:0000313" key="8">
    <source>
        <dbReference type="EMBL" id="KAF7125033.1"/>
    </source>
</evidence>
<evidence type="ECO:0000256" key="5">
    <source>
        <dbReference type="ARBA" id="ARBA00023212"/>
    </source>
</evidence>
<dbReference type="InterPro" id="IPR044216">
    <property type="entry name" value="WDL7"/>
</dbReference>
<keyword evidence="4" id="KW-0493">Microtubule</keyword>
<evidence type="ECO:0000256" key="1">
    <source>
        <dbReference type="ARBA" id="ARBA00004245"/>
    </source>
</evidence>
<evidence type="ECO:0000256" key="6">
    <source>
        <dbReference type="SAM" id="MobiDB-lite"/>
    </source>
</evidence>
<evidence type="ECO:0000256" key="2">
    <source>
        <dbReference type="ARBA" id="ARBA00005885"/>
    </source>
</evidence>
<dbReference type="OrthoDB" id="621651at2759"/>
<sequence length="218" mass="24287">MNLHDLPKSDNVDDSPDRSLVVSETSKSDIPKTESVLSVDENVGEPNVEGNKSKTDEAEEAEIATKQLATDENSIQVELSNWNENVDIRSKVKKMATMVHIKKANHWMIAQVLEGGQQLGNHNLHQQSASGYKGRPPIIASSFSFRCEERAAKHKEKLEEKLNAGGENMRLQAKSKEKADNFLKLRQSTGFIARPIPNSHRGIESPNNHMKKISIVVI</sequence>
<comment type="caution">
    <text evidence="8">The sequence shown here is derived from an EMBL/GenBank/DDBJ whole genome shotgun (WGS) entry which is preliminary data.</text>
</comment>
<dbReference type="Pfam" id="PF06886">
    <property type="entry name" value="TPX2"/>
    <property type="match status" value="1"/>
</dbReference>
<reference evidence="8" key="1">
    <citation type="submission" date="2019-11" db="EMBL/GenBank/DDBJ databases">
        <authorList>
            <person name="Liu Y."/>
            <person name="Hou J."/>
            <person name="Li T.-Q."/>
            <person name="Guan C.-H."/>
            <person name="Wu X."/>
            <person name="Wu H.-Z."/>
            <person name="Ling F."/>
            <person name="Zhang R."/>
            <person name="Shi X.-G."/>
            <person name="Ren J.-P."/>
            <person name="Chen E.-F."/>
            <person name="Sun J.-M."/>
        </authorList>
    </citation>
    <scope>NUCLEOTIDE SEQUENCE</scope>
    <source>
        <strain evidence="8">Adult_tree_wgs_1</strain>
        <tissue evidence="8">Leaves</tissue>
    </source>
</reference>